<gene>
    <name evidence="2" type="ORF">FLB61_01590</name>
</gene>
<feature type="transmembrane region" description="Helical" evidence="1">
    <location>
        <begin position="244"/>
        <end position="270"/>
    </location>
</feature>
<dbReference type="Proteomes" id="UP000779049">
    <property type="component" value="Unassembled WGS sequence"/>
</dbReference>
<feature type="transmembrane region" description="Helical" evidence="1">
    <location>
        <begin position="84"/>
        <end position="105"/>
    </location>
</feature>
<dbReference type="EMBL" id="VIRV01000001">
    <property type="protein sequence ID" value="MBY0757804.1"/>
    <property type="molecule type" value="Genomic_DNA"/>
</dbReference>
<keyword evidence="1" id="KW-1133">Transmembrane helix</keyword>
<feature type="transmembrane region" description="Helical" evidence="1">
    <location>
        <begin position="6"/>
        <end position="21"/>
    </location>
</feature>
<feature type="transmembrane region" description="Helical" evidence="1">
    <location>
        <begin position="162"/>
        <end position="180"/>
    </location>
</feature>
<feature type="transmembrane region" description="Helical" evidence="1">
    <location>
        <begin position="282"/>
        <end position="301"/>
    </location>
</feature>
<feature type="transmembrane region" description="Helical" evidence="1">
    <location>
        <begin position="462"/>
        <end position="479"/>
    </location>
</feature>
<feature type="transmembrane region" description="Helical" evidence="1">
    <location>
        <begin position="28"/>
        <end position="49"/>
    </location>
</feature>
<evidence type="ECO:0000313" key="2">
    <source>
        <dbReference type="EMBL" id="MBY0757804.1"/>
    </source>
</evidence>
<name>A0ABS7L441_9FIRM</name>
<proteinExistence type="predicted"/>
<keyword evidence="1" id="KW-0812">Transmembrane</keyword>
<comment type="caution">
    <text evidence="2">The sequence shown here is derived from an EMBL/GenBank/DDBJ whole genome shotgun (WGS) entry which is preliminary data.</text>
</comment>
<organism evidence="2 3">
    <name type="scientific">Sellimonas caecigallum</name>
    <dbReference type="NCBI Taxonomy" id="2592333"/>
    <lineage>
        <taxon>Bacteria</taxon>
        <taxon>Bacillati</taxon>
        <taxon>Bacillota</taxon>
        <taxon>Clostridia</taxon>
        <taxon>Lachnospirales</taxon>
        <taxon>Lachnospiraceae</taxon>
        <taxon>Sellimonas</taxon>
    </lineage>
</organism>
<dbReference type="RefSeq" id="WP_221919223.1">
    <property type="nucleotide sequence ID" value="NZ_CP173660.1"/>
</dbReference>
<reference evidence="2 3" key="1">
    <citation type="journal article" date="2020" name="New Microbes New Infect">
        <title>Sellimonas caecigallum sp. nov., description and genome sequence of a new member of the Sellimonas genus isolated from the cecum of feral chicken.</title>
        <authorList>
            <person name="Wongkuna S."/>
            <person name="Ghimire S."/>
            <person name="Antony L."/>
            <person name="Chankhamhaengdecha S."/>
            <person name="Janvilisri T."/>
            <person name="Scaria J."/>
        </authorList>
    </citation>
    <scope>NUCLEOTIDE SEQUENCE [LARGE SCALE GENOMIC DNA]</scope>
    <source>
        <strain evidence="2 3">SW451</strain>
    </source>
</reference>
<feature type="transmembrane region" description="Helical" evidence="1">
    <location>
        <begin position="186"/>
        <end position="204"/>
    </location>
</feature>
<feature type="transmembrane region" description="Helical" evidence="1">
    <location>
        <begin position="413"/>
        <end position="433"/>
    </location>
</feature>
<evidence type="ECO:0008006" key="4">
    <source>
        <dbReference type="Google" id="ProtNLM"/>
    </source>
</evidence>
<sequence>MEWIKGAGFLLSFLGYLYIGLQKQKKETFFVPISVIAALGLVLYAGALLGFLKTTASILYVGGLGCFGWQMIHGKVCLPKWNTFRVCFFSGTIVFGSLILSMRLLHYDNFSHWALIVKYLLSVDALPEADSVLVSFRDYPPGCSLFIYYVCRFLGRSQSVMLLAQNSILFSCFLAVFGIVREKRRFLCYSFLGMGCCMLSYLNLTIRINNLLVDFLLPLLSMAAMAAVWRFGEQCMRASVTVGLILGFTVIVKDTGILFALVPLLFYLSVYWKKEKRSVKTVTASSLTAAFSLLPFFLWQLHVNERLAGVNRKFGASFGQQTTGAVPKKLYGQVIQEFVEEAFDLSDRAFQVFILCNLAAVIAVILVKTLLKKKWKLGKALIFADILVLIYYLGILWLYLYDMPEKEALRLAGFERYACSIMTLFAGILLLCAEQDLENSFSVGIDERGPYRAFFSPETKRYYQYGVLATLLIGINFLYSEWNGLVFIRESYTTSLPGIMESVTGDRWYEGSQGDTGTYLIAASDESGKVSDWSVQYVGRYFLYSDNVDVTEQIDSGNIEQIVDAYDCIIVLDRETVQLGRKDPGYEILQEPGMYPTKSIASDFMP</sequence>
<keyword evidence="3" id="KW-1185">Reference proteome</keyword>
<feature type="transmembrane region" description="Helical" evidence="1">
    <location>
        <begin position="380"/>
        <end position="401"/>
    </location>
</feature>
<keyword evidence="1" id="KW-0472">Membrane</keyword>
<evidence type="ECO:0000256" key="1">
    <source>
        <dbReference type="SAM" id="Phobius"/>
    </source>
</evidence>
<evidence type="ECO:0000313" key="3">
    <source>
        <dbReference type="Proteomes" id="UP000779049"/>
    </source>
</evidence>
<protein>
    <recommendedName>
        <fullName evidence="4">Glycosyltransferase RgtA/B/C/D-like domain-containing protein</fullName>
    </recommendedName>
</protein>
<accession>A0ABS7L441</accession>
<feature type="transmembrane region" description="Helical" evidence="1">
    <location>
        <begin position="349"/>
        <end position="371"/>
    </location>
</feature>
<feature type="transmembrane region" description="Helical" evidence="1">
    <location>
        <begin position="211"/>
        <end position="232"/>
    </location>
</feature>
<feature type="transmembrane region" description="Helical" evidence="1">
    <location>
        <begin position="55"/>
        <end position="72"/>
    </location>
</feature>